<reference evidence="8" key="1">
    <citation type="submission" date="2025-08" db="UniProtKB">
        <authorList>
            <consortium name="Ensembl"/>
        </authorList>
    </citation>
    <scope>IDENTIFICATION</scope>
</reference>
<evidence type="ECO:0000256" key="2">
    <source>
        <dbReference type="ARBA" id="ARBA00022692"/>
    </source>
</evidence>
<dbReference type="Proteomes" id="UP000694540">
    <property type="component" value="Unplaced"/>
</dbReference>
<dbReference type="Ensembl" id="ENSCWAT00000027246.1">
    <property type="protein sequence ID" value="ENSCWAP00000025132.1"/>
    <property type="gene ID" value="ENSCWAG00000019069.1"/>
</dbReference>
<dbReference type="PROSITE" id="PS51225">
    <property type="entry name" value="MARVEL"/>
    <property type="match status" value="1"/>
</dbReference>
<evidence type="ECO:0000256" key="1">
    <source>
        <dbReference type="ARBA" id="ARBA00004141"/>
    </source>
</evidence>
<feature type="domain" description="MARVEL" evidence="7">
    <location>
        <begin position="13"/>
        <end position="114"/>
    </location>
</feature>
<proteinExistence type="predicted"/>
<evidence type="ECO:0000256" key="4">
    <source>
        <dbReference type="ARBA" id="ARBA00023136"/>
    </source>
</evidence>
<gene>
    <name evidence="8" type="primary">CKLF</name>
</gene>
<evidence type="ECO:0000313" key="8">
    <source>
        <dbReference type="Ensembl" id="ENSCWAP00000025132.1"/>
    </source>
</evidence>
<feature type="transmembrane region" description="Helical" evidence="6">
    <location>
        <begin position="77"/>
        <end position="100"/>
    </location>
</feature>
<evidence type="ECO:0000256" key="6">
    <source>
        <dbReference type="SAM" id="Phobius"/>
    </source>
</evidence>
<dbReference type="AlphaFoldDB" id="A0A8C3YN11"/>
<dbReference type="GO" id="GO:0016020">
    <property type="term" value="C:membrane"/>
    <property type="evidence" value="ECO:0007669"/>
    <property type="project" value="UniProtKB-SubCell"/>
</dbReference>
<dbReference type="GeneTree" id="ENSGT00940000162264"/>
<dbReference type="PANTHER" id="PTHR22776:SF45">
    <property type="entry name" value="CHEMOKINE-LIKE FACTOR"/>
    <property type="match status" value="1"/>
</dbReference>
<name>A0A8C3YN11_9CETA</name>
<keyword evidence="2 5" id="KW-0812">Transmembrane</keyword>
<comment type="subcellular location">
    <subcellularLocation>
        <location evidence="1">Membrane</location>
        <topology evidence="1">Multi-pass membrane protein</topology>
    </subcellularLocation>
</comment>
<evidence type="ECO:0000256" key="3">
    <source>
        <dbReference type="ARBA" id="ARBA00022989"/>
    </source>
</evidence>
<sequence>MPTPKPRAQSRPFCFSVKGQVKILRLALTVTSMTFFIIAQAPEPYIVITGFEVTVTFFSIFLYVVRLDRLVNCIFWPLLDVINSLVTAVFLITVSILALIPESTTYIVLGGFSF</sequence>
<evidence type="ECO:0000313" key="9">
    <source>
        <dbReference type="Proteomes" id="UP000694540"/>
    </source>
</evidence>
<evidence type="ECO:0000256" key="5">
    <source>
        <dbReference type="PROSITE-ProRule" id="PRU00581"/>
    </source>
</evidence>
<keyword evidence="3 6" id="KW-1133">Transmembrane helix</keyword>
<feature type="transmembrane region" description="Helical" evidence="6">
    <location>
        <begin position="21"/>
        <end position="39"/>
    </location>
</feature>
<reference evidence="8" key="2">
    <citation type="submission" date="2025-09" db="UniProtKB">
        <authorList>
            <consortium name="Ensembl"/>
        </authorList>
    </citation>
    <scope>IDENTIFICATION</scope>
</reference>
<evidence type="ECO:0000259" key="7">
    <source>
        <dbReference type="PROSITE" id="PS51225"/>
    </source>
</evidence>
<dbReference type="PANTHER" id="PTHR22776">
    <property type="entry name" value="MARVEL-CONTAINING POTENTIAL LIPID RAFT-ASSOCIATED PROTEIN"/>
    <property type="match status" value="1"/>
</dbReference>
<keyword evidence="4 5" id="KW-0472">Membrane</keyword>
<dbReference type="InterPro" id="IPR008253">
    <property type="entry name" value="Marvel"/>
</dbReference>
<organism evidence="8 9">
    <name type="scientific">Catagonus wagneri</name>
    <name type="common">Chacoan peccary</name>
    <dbReference type="NCBI Taxonomy" id="51154"/>
    <lineage>
        <taxon>Eukaryota</taxon>
        <taxon>Metazoa</taxon>
        <taxon>Chordata</taxon>
        <taxon>Craniata</taxon>
        <taxon>Vertebrata</taxon>
        <taxon>Euteleostomi</taxon>
        <taxon>Mammalia</taxon>
        <taxon>Eutheria</taxon>
        <taxon>Laurasiatheria</taxon>
        <taxon>Artiodactyla</taxon>
        <taxon>Suina</taxon>
        <taxon>Tayassuidae</taxon>
        <taxon>Catagonus</taxon>
    </lineage>
</organism>
<feature type="transmembrane region" description="Helical" evidence="6">
    <location>
        <begin position="45"/>
        <end position="65"/>
    </location>
</feature>
<keyword evidence="9" id="KW-1185">Reference proteome</keyword>
<accession>A0A8C3YN11</accession>
<protein>
    <submittedName>
        <fullName evidence="8">Chemokine like factor</fullName>
    </submittedName>
</protein>
<dbReference type="InterPro" id="IPR050578">
    <property type="entry name" value="MARVEL-CKLF_proteins"/>
</dbReference>